<evidence type="ECO:0000313" key="1">
    <source>
        <dbReference type="EMBL" id="PRX98427.1"/>
    </source>
</evidence>
<reference evidence="1 2" key="1">
    <citation type="submission" date="2018-03" db="EMBL/GenBank/DDBJ databases">
        <title>Genomic Encyclopedia of Archaeal and Bacterial Type Strains, Phase II (KMG-II): from individual species to whole genera.</title>
        <authorList>
            <person name="Goeker M."/>
        </authorList>
    </citation>
    <scope>NUCLEOTIDE SEQUENCE [LARGE SCALE GENOMIC DNA]</scope>
    <source>
        <strain evidence="1 2">DSM 45601</strain>
    </source>
</reference>
<keyword evidence="2" id="KW-1185">Reference proteome</keyword>
<dbReference type="Proteomes" id="UP000237846">
    <property type="component" value="Unassembled WGS sequence"/>
</dbReference>
<name>A0A2T0Q3Q9_9ACTN</name>
<accession>A0A2T0Q3Q9</accession>
<dbReference type="EMBL" id="PVZC01000004">
    <property type="protein sequence ID" value="PRX98427.1"/>
    <property type="molecule type" value="Genomic_DNA"/>
</dbReference>
<dbReference type="AlphaFoldDB" id="A0A2T0Q3Q9"/>
<organism evidence="1 2">
    <name type="scientific">Allonocardiopsis opalescens</name>
    <dbReference type="NCBI Taxonomy" id="1144618"/>
    <lineage>
        <taxon>Bacteria</taxon>
        <taxon>Bacillati</taxon>
        <taxon>Actinomycetota</taxon>
        <taxon>Actinomycetes</taxon>
        <taxon>Streptosporangiales</taxon>
        <taxon>Allonocardiopsis</taxon>
    </lineage>
</organism>
<sequence length="279" mass="30759">MLGGLLPGLIRDAQAAVRMSEGDARRHAQAALAEVLNLCQFYLAYQPDAALLWRVAERSMAAAQESADPRAIGGAAWLLTQAHRDAGEWDAAEAVNRDVLEYLEPLLADAEDEVRAIWGALQFEAGHTAARRDAHGTAWGHWARADEVAARLPADYYDRMTSFSRVIMGPHAVTLDVELRRGTDSVRAARRTKAGLIPSRPRRGRHLIEVARAHHLANDAVTALGTLEQAHREAPETTRYNGYAKRIVLELTEGPPELRRRADVLADEIGRTSRSTLSR</sequence>
<protein>
    <submittedName>
        <fullName evidence="1">Uncharacterized protein</fullName>
    </submittedName>
</protein>
<gene>
    <name evidence="1" type="ORF">CLV72_1043</name>
</gene>
<comment type="caution">
    <text evidence="1">The sequence shown here is derived from an EMBL/GenBank/DDBJ whole genome shotgun (WGS) entry which is preliminary data.</text>
</comment>
<evidence type="ECO:0000313" key="2">
    <source>
        <dbReference type="Proteomes" id="UP000237846"/>
    </source>
</evidence>
<proteinExistence type="predicted"/>